<gene>
    <name evidence="8" type="ORF">FN846DRAFT_778661</name>
</gene>
<keyword evidence="9" id="KW-1185">Reference proteome</keyword>
<dbReference type="InterPro" id="IPR010977">
    <property type="entry name" value="Aromatic_deC"/>
</dbReference>
<proteinExistence type="inferred from homology"/>
<comment type="similarity">
    <text evidence="2 7">Belongs to the group II decarboxylase family.</text>
</comment>
<reference evidence="8 9" key="1">
    <citation type="submission" date="2019-09" db="EMBL/GenBank/DDBJ databases">
        <title>Draft genome of the ectomycorrhizal ascomycete Sphaerosporella brunnea.</title>
        <authorList>
            <consortium name="DOE Joint Genome Institute"/>
            <person name="Benucci G.M."/>
            <person name="Marozzi G."/>
            <person name="Antonielli L."/>
            <person name="Sanchez S."/>
            <person name="Marco P."/>
            <person name="Wang X."/>
            <person name="Falini L.B."/>
            <person name="Barry K."/>
            <person name="Haridas S."/>
            <person name="Lipzen A."/>
            <person name="Labutti K."/>
            <person name="Grigoriev I.V."/>
            <person name="Murat C."/>
            <person name="Martin F."/>
            <person name="Albertini E."/>
            <person name="Donnini D."/>
            <person name="Bonito G."/>
        </authorList>
    </citation>
    <scope>NUCLEOTIDE SEQUENCE [LARGE SCALE GENOMIC DNA]</scope>
    <source>
        <strain evidence="8 9">Sb_GMNB300</strain>
    </source>
</reference>
<dbReference type="OrthoDB" id="639767at2759"/>
<keyword evidence="8" id="KW-0808">Transferase</keyword>
<evidence type="ECO:0000313" key="9">
    <source>
        <dbReference type="Proteomes" id="UP000326924"/>
    </source>
</evidence>
<dbReference type="Gene3D" id="1.20.1340.10">
    <property type="entry name" value="dopa decarboxylase, N-terminal domain"/>
    <property type="match status" value="1"/>
</dbReference>
<sequence>MDASQFQAAAHAAIHHVTDYYENISDYRVVSNVAPGYLGRLLPTEMPEKGEPWDAIQKDLADKILPGITHWQSPNFLAFFPANSTYAAILGELYCAAFNCPNFNWQCSPASTELETIVLDWLCRLMSLPPCYLSTSSSGGGGVINATASEAIVTVIVAARDRALRALSSSITDDGEKERFTDQMRSKLVALGSDQTHSSTQKGCMITGTKYRSIKVKRDPISQNFTLTASTLRSALEAATAEGLVPFYTTVSLGTTSTCAVDAFAEIAEVAKDYPNLWIHVDAAYAGAALVCPEYQHLIKGVEAFDSFNMNMHKWLLTNIDCSCLFVKERKHLINALSITPSYLRNEFSERGLVTDYRDWQIPLGNRFRSLKVWFVMRTYGAEGLRRHIRNCLAVGTGFYERVKKRPDLFTIFTPPAFGLTVFSVNVDGDLKARNDITKEVYEAVNAHGEIFITSAVVDGTYTIRVVSGNPRAEDRHLARAFDIIVAKTEEANLKRRRAQQIEKEIKVYKWFERACTHGLYRLS</sequence>
<evidence type="ECO:0000256" key="6">
    <source>
        <dbReference type="PIRSR" id="PIRSR602129-50"/>
    </source>
</evidence>
<dbReference type="EMBL" id="VXIS01000094">
    <property type="protein sequence ID" value="KAA8905882.1"/>
    <property type="molecule type" value="Genomic_DNA"/>
</dbReference>
<name>A0A5J5EWX6_9PEZI</name>
<evidence type="ECO:0000256" key="1">
    <source>
        <dbReference type="ARBA" id="ARBA00001933"/>
    </source>
</evidence>
<dbReference type="InterPro" id="IPR015422">
    <property type="entry name" value="PyrdxlP-dep_Trfase_small"/>
</dbReference>
<dbReference type="InterPro" id="IPR002129">
    <property type="entry name" value="PyrdxlP-dep_de-COase"/>
</dbReference>
<dbReference type="PRINTS" id="PR00800">
    <property type="entry name" value="YHDCRBOXLASE"/>
</dbReference>
<dbReference type="Proteomes" id="UP000326924">
    <property type="component" value="Unassembled WGS sequence"/>
</dbReference>
<dbReference type="GO" id="GO:0019752">
    <property type="term" value="P:carboxylic acid metabolic process"/>
    <property type="evidence" value="ECO:0007669"/>
    <property type="project" value="InterPro"/>
</dbReference>
<protein>
    <submittedName>
        <fullName evidence="8">Pyridoxal phosphate-dependent transferase</fullName>
    </submittedName>
</protein>
<evidence type="ECO:0000313" key="8">
    <source>
        <dbReference type="EMBL" id="KAA8905882.1"/>
    </source>
</evidence>
<dbReference type="Gene3D" id="3.40.640.10">
    <property type="entry name" value="Type I PLP-dependent aspartate aminotransferase-like (Major domain)"/>
    <property type="match status" value="1"/>
</dbReference>
<evidence type="ECO:0000256" key="3">
    <source>
        <dbReference type="ARBA" id="ARBA00022793"/>
    </source>
</evidence>
<dbReference type="AlphaFoldDB" id="A0A5J5EWX6"/>
<dbReference type="PANTHER" id="PTHR11999">
    <property type="entry name" value="GROUP II PYRIDOXAL-5-PHOSPHATE DECARBOXYLASE"/>
    <property type="match status" value="1"/>
</dbReference>
<dbReference type="InterPro" id="IPR021115">
    <property type="entry name" value="Pyridoxal-P_BS"/>
</dbReference>
<evidence type="ECO:0000256" key="7">
    <source>
        <dbReference type="RuleBase" id="RU000382"/>
    </source>
</evidence>
<dbReference type="InterPro" id="IPR015424">
    <property type="entry name" value="PyrdxlP-dep_Trfase"/>
</dbReference>
<dbReference type="GO" id="GO:0005737">
    <property type="term" value="C:cytoplasm"/>
    <property type="evidence" value="ECO:0007669"/>
    <property type="project" value="TreeGrafter"/>
</dbReference>
<organism evidence="8 9">
    <name type="scientific">Sphaerosporella brunnea</name>
    <dbReference type="NCBI Taxonomy" id="1250544"/>
    <lineage>
        <taxon>Eukaryota</taxon>
        <taxon>Fungi</taxon>
        <taxon>Dikarya</taxon>
        <taxon>Ascomycota</taxon>
        <taxon>Pezizomycotina</taxon>
        <taxon>Pezizomycetes</taxon>
        <taxon>Pezizales</taxon>
        <taxon>Pyronemataceae</taxon>
        <taxon>Sphaerosporella</taxon>
    </lineage>
</organism>
<dbReference type="InterPro" id="IPR015421">
    <property type="entry name" value="PyrdxlP-dep_Trfase_major"/>
</dbReference>
<evidence type="ECO:0000256" key="2">
    <source>
        <dbReference type="ARBA" id="ARBA00009533"/>
    </source>
</evidence>
<dbReference type="Pfam" id="PF00282">
    <property type="entry name" value="Pyridoxal_deC"/>
    <property type="match status" value="1"/>
</dbReference>
<dbReference type="GO" id="GO:0016831">
    <property type="term" value="F:carboxy-lyase activity"/>
    <property type="evidence" value="ECO:0007669"/>
    <property type="project" value="UniProtKB-KW"/>
</dbReference>
<dbReference type="Gene3D" id="3.90.1150.10">
    <property type="entry name" value="Aspartate Aminotransferase, domain 1"/>
    <property type="match status" value="1"/>
</dbReference>
<evidence type="ECO:0000256" key="4">
    <source>
        <dbReference type="ARBA" id="ARBA00022898"/>
    </source>
</evidence>
<evidence type="ECO:0000256" key="5">
    <source>
        <dbReference type="ARBA" id="ARBA00023239"/>
    </source>
</evidence>
<dbReference type="GO" id="GO:0030170">
    <property type="term" value="F:pyridoxal phosphate binding"/>
    <property type="evidence" value="ECO:0007669"/>
    <property type="project" value="InterPro"/>
</dbReference>
<comment type="cofactor">
    <cofactor evidence="1 6 7">
        <name>pyridoxal 5'-phosphate</name>
        <dbReference type="ChEBI" id="CHEBI:597326"/>
    </cofactor>
</comment>
<keyword evidence="5 7" id="KW-0456">Lyase</keyword>
<comment type="caution">
    <text evidence="8">The sequence shown here is derived from an EMBL/GenBank/DDBJ whole genome shotgun (WGS) entry which is preliminary data.</text>
</comment>
<keyword evidence="3" id="KW-0210">Decarboxylase</keyword>
<dbReference type="PANTHER" id="PTHR11999:SF70">
    <property type="entry name" value="MIP05841P"/>
    <property type="match status" value="1"/>
</dbReference>
<feature type="modified residue" description="N6-(pyridoxal phosphate)lysine" evidence="6">
    <location>
        <position position="314"/>
    </location>
</feature>
<dbReference type="GO" id="GO:0016740">
    <property type="term" value="F:transferase activity"/>
    <property type="evidence" value="ECO:0007669"/>
    <property type="project" value="UniProtKB-KW"/>
</dbReference>
<dbReference type="PROSITE" id="PS00392">
    <property type="entry name" value="DDC_GAD_HDC_YDC"/>
    <property type="match status" value="1"/>
</dbReference>
<dbReference type="SUPFAM" id="SSF53383">
    <property type="entry name" value="PLP-dependent transferases"/>
    <property type="match status" value="1"/>
</dbReference>
<dbReference type="GO" id="GO:0006520">
    <property type="term" value="P:amino acid metabolic process"/>
    <property type="evidence" value="ECO:0007669"/>
    <property type="project" value="InterPro"/>
</dbReference>
<keyword evidence="4 6" id="KW-0663">Pyridoxal phosphate</keyword>
<dbReference type="InParanoid" id="A0A5J5EWX6"/>
<accession>A0A5J5EWX6</accession>